<sequence length="167" mass="18013">MSDDTTATVETSPAASGAEESETTAAETATPSAEVTRLDRLVGTWTVTGGVTGTVRFEWLEGGFFLRQHVDLVQYGARVRGMEVVGHTRPFGGVPSAEVWSRYYDDSGNTFDYVYELAGDTLTIRGGEKGPPAYYTGRFSEDGDPLEGAWVYPGGGGYSDTMTRVRD</sequence>
<name>A0AAC9PS34_9PSEU</name>
<reference evidence="3" key="1">
    <citation type="submission" date="2016-06" db="EMBL/GenBank/DDBJ databases">
        <title>Complete genome sequence of Actinoalloteichus fjordicus DSM 46855 (=ADI127-17), type strain of the new species Actinoalloteichus fjordicus.</title>
        <authorList>
            <person name="Ruckert C."/>
            <person name="Nouioui I."/>
            <person name="Willmese J."/>
            <person name="van Wezel G."/>
            <person name="Klenk H.-P."/>
            <person name="Kalinowski J."/>
            <person name="Zotchev S.B."/>
        </authorList>
    </citation>
    <scope>NUCLEOTIDE SEQUENCE [LARGE SCALE GENOMIC DNA]</scope>
    <source>
        <strain evidence="3">ADI127-7</strain>
    </source>
</reference>
<dbReference type="KEGG" id="acad:UA74_15280"/>
<feature type="compositionally biased region" description="Low complexity" evidence="1">
    <location>
        <begin position="10"/>
        <end position="32"/>
    </location>
</feature>
<dbReference type="Proteomes" id="UP000185511">
    <property type="component" value="Chromosome"/>
</dbReference>
<protein>
    <recommendedName>
        <fullName evidence="4">DUF1579 domain-containing protein</fullName>
    </recommendedName>
</protein>
<evidence type="ECO:0000256" key="1">
    <source>
        <dbReference type="SAM" id="MobiDB-lite"/>
    </source>
</evidence>
<accession>A0AAC9PS34</accession>
<dbReference type="AlphaFoldDB" id="A0AAC9PS34"/>
<proteinExistence type="predicted"/>
<evidence type="ECO:0000313" key="2">
    <source>
        <dbReference type="EMBL" id="APU15109.1"/>
    </source>
</evidence>
<evidence type="ECO:0000313" key="3">
    <source>
        <dbReference type="Proteomes" id="UP000185511"/>
    </source>
</evidence>
<gene>
    <name evidence="2" type="ORF">UA74_15280</name>
</gene>
<evidence type="ECO:0008006" key="4">
    <source>
        <dbReference type="Google" id="ProtNLM"/>
    </source>
</evidence>
<feature type="region of interest" description="Disordered" evidence="1">
    <location>
        <begin position="1"/>
        <end position="32"/>
    </location>
</feature>
<organism evidence="2 3">
    <name type="scientific">Actinoalloteichus fjordicus</name>
    <dbReference type="NCBI Taxonomy" id="1612552"/>
    <lineage>
        <taxon>Bacteria</taxon>
        <taxon>Bacillati</taxon>
        <taxon>Actinomycetota</taxon>
        <taxon>Actinomycetes</taxon>
        <taxon>Pseudonocardiales</taxon>
        <taxon>Pseudonocardiaceae</taxon>
        <taxon>Actinoalloteichus</taxon>
    </lineage>
</organism>
<dbReference type="EMBL" id="CP016076">
    <property type="protein sequence ID" value="APU15109.1"/>
    <property type="molecule type" value="Genomic_DNA"/>
</dbReference>
<keyword evidence="3" id="KW-1185">Reference proteome</keyword>
<dbReference type="RefSeq" id="WP_232237779.1">
    <property type="nucleotide sequence ID" value="NZ_CP016076.1"/>
</dbReference>